<dbReference type="AlphaFoldDB" id="M0D0X6"/>
<dbReference type="InterPro" id="IPR050721">
    <property type="entry name" value="Trk_Ktr_HKT_K-transport"/>
</dbReference>
<evidence type="ECO:0000313" key="4">
    <source>
        <dbReference type="Proteomes" id="UP000011626"/>
    </source>
</evidence>
<organism evidence="3 4">
    <name type="scientific">Halosimplex carlsbadense 2-9-1</name>
    <dbReference type="NCBI Taxonomy" id="797114"/>
    <lineage>
        <taxon>Archaea</taxon>
        <taxon>Methanobacteriati</taxon>
        <taxon>Methanobacteriota</taxon>
        <taxon>Stenosarchaea group</taxon>
        <taxon>Halobacteria</taxon>
        <taxon>Halobacteriales</taxon>
        <taxon>Haloarculaceae</taxon>
        <taxon>Halosimplex</taxon>
    </lineage>
</organism>
<dbReference type="GO" id="GO:0006813">
    <property type="term" value="P:potassium ion transport"/>
    <property type="evidence" value="ECO:0007669"/>
    <property type="project" value="InterPro"/>
</dbReference>
<dbReference type="Proteomes" id="UP000011626">
    <property type="component" value="Unassembled WGS sequence"/>
</dbReference>
<sequence>MRERVGAAAVPLAAFGVTVCVGVAGFVALTGISVVDAAFWLLDPTSLELYFERHSGPERTTKVFAVVVFVALVLAGIWVGESALDAAFDGRLGRELTRMQTQRAIDDLRGHVVICGHGMFGRTVANRLREQGRDVVVVERDDEERERMADDAPVVGGDARREEVLERAGVARADAVVAGIDDSNANIQIGVATSQLAPEATLVVRVGDEMYESTARRVGADTVVIPEVVSGSDLVADL</sequence>
<dbReference type="STRING" id="797114.C475_03054"/>
<evidence type="ECO:0000259" key="2">
    <source>
        <dbReference type="PROSITE" id="PS51201"/>
    </source>
</evidence>
<feature type="transmembrane region" description="Helical" evidence="1">
    <location>
        <begin position="62"/>
        <end position="84"/>
    </location>
</feature>
<evidence type="ECO:0000256" key="1">
    <source>
        <dbReference type="SAM" id="Phobius"/>
    </source>
</evidence>
<comment type="caution">
    <text evidence="3">The sequence shown here is derived from an EMBL/GenBank/DDBJ whole genome shotgun (WGS) entry which is preliminary data.</text>
</comment>
<dbReference type="InterPro" id="IPR036291">
    <property type="entry name" value="NAD(P)-bd_dom_sf"/>
</dbReference>
<keyword evidence="4" id="KW-1185">Reference proteome</keyword>
<name>M0D0X6_9EURY</name>
<dbReference type="Gene3D" id="3.40.50.720">
    <property type="entry name" value="NAD(P)-binding Rossmann-like Domain"/>
    <property type="match status" value="1"/>
</dbReference>
<feature type="transmembrane region" description="Helical" evidence="1">
    <location>
        <begin position="12"/>
        <end position="42"/>
    </location>
</feature>
<keyword evidence="1" id="KW-0812">Transmembrane</keyword>
<feature type="domain" description="RCK N-terminal" evidence="2">
    <location>
        <begin position="109"/>
        <end position="225"/>
    </location>
</feature>
<dbReference type="Pfam" id="PF02254">
    <property type="entry name" value="TrkA_N"/>
    <property type="match status" value="1"/>
</dbReference>
<keyword evidence="1" id="KW-0472">Membrane</keyword>
<evidence type="ECO:0000313" key="3">
    <source>
        <dbReference type="EMBL" id="ELZ29161.1"/>
    </source>
</evidence>
<gene>
    <name evidence="3" type="ORF">C475_03054</name>
</gene>
<accession>M0D0X6</accession>
<dbReference type="eggNOG" id="arCOG01958">
    <property type="taxonomic scope" value="Archaea"/>
</dbReference>
<proteinExistence type="predicted"/>
<dbReference type="PROSITE" id="PS51201">
    <property type="entry name" value="RCK_N"/>
    <property type="match status" value="1"/>
</dbReference>
<dbReference type="EMBL" id="AOIU01000008">
    <property type="protein sequence ID" value="ELZ29161.1"/>
    <property type="molecule type" value="Genomic_DNA"/>
</dbReference>
<reference evidence="3 4" key="1">
    <citation type="journal article" date="2014" name="PLoS Genet.">
        <title>Phylogenetically driven sequencing of extremely halophilic archaea reveals strategies for static and dynamic osmo-response.</title>
        <authorList>
            <person name="Becker E.A."/>
            <person name="Seitzer P.M."/>
            <person name="Tritt A."/>
            <person name="Larsen D."/>
            <person name="Krusor M."/>
            <person name="Yao A.I."/>
            <person name="Wu D."/>
            <person name="Madern D."/>
            <person name="Eisen J.A."/>
            <person name="Darling A.E."/>
            <person name="Facciotti M.T."/>
        </authorList>
    </citation>
    <scope>NUCLEOTIDE SEQUENCE [LARGE SCALE GENOMIC DNA]</scope>
    <source>
        <strain evidence="3 4">2-9-1</strain>
    </source>
</reference>
<dbReference type="PANTHER" id="PTHR43833">
    <property type="entry name" value="POTASSIUM CHANNEL PROTEIN 2-RELATED-RELATED"/>
    <property type="match status" value="1"/>
</dbReference>
<keyword evidence="1" id="KW-1133">Transmembrane helix</keyword>
<dbReference type="SUPFAM" id="SSF51735">
    <property type="entry name" value="NAD(P)-binding Rossmann-fold domains"/>
    <property type="match status" value="1"/>
</dbReference>
<dbReference type="InterPro" id="IPR003148">
    <property type="entry name" value="RCK_N"/>
</dbReference>
<protein>
    <submittedName>
        <fullName evidence="3">TrkA-N domain-containing protein</fullName>
    </submittedName>
</protein>